<dbReference type="Proteomes" id="UP001056120">
    <property type="component" value="Linkage Group LG04"/>
</dbReference>
<protein>
    <submittedName>
        <fullName evidence="1">Uncharacterized protein</fullName>
    </submittedName>
</protein>
<evidence type="ECO:0000313" key="1">
    <source>
        <dbReference type="EMBL" id="KAI3818068.1"/>
    </source>
</evidence>
<reference evidence="2" key="1">
    <citation type="journal article" date="2022" name="Mol. Ecol. Resour.">
        <title>The genomes of chicory, endive, great burdock and yacon provide insights into Asteraceae palaeo-polyploidization history and plant inulin production.</title>
        <authorList>
            <person name="Fan W."/>
            <person name="Wang S."/>
            <person name="Wang H."/>
            <person name="Wang A."/>
            <person name="Jiang F."/>
            <person name="Liu H."/>
            <person name="Zhao H."/>
            <person name="Xu D."/>
            <person name="Zhang Y."/>
        </authorList>
    </citation>
    <scope>NUCLEOTIDE SEQUENCE [LARGE SCALE GENOMIC DNA]</scope>
    <source>
        <strain evidence="2">cv. Yunnan</strain>
    </source>
</reference>
<evidence type="ECO:0000313" key="2">
    <source>
        <dbReference type="Proteomes" id="UP001056120"/>
    </source>
</evidence>
<proteinExistence type="predicted"/>
<sequence length="306" mass="33261">MFECFFVSLNCSSEIWSALEKHFYEQQSTTTGNPNLGWLGDDGGVVPPVLFHENINTPVMVKSGCGHLPKSVGPSSGQKVSSGRPTMAYGAAMSRSLIAHRGMKTTSPTDLDTRNDGDVEGNESCGSRAVESLKLEVYKDVLALLYAMRHEDTSQPAFEDQLWIHLNRLPPKYALFVKVNWNSNGVGGQWLAACTAYGSTGGGCNAIHSGGLGERNPNFDFNLGGAGSYHNPGHNPRGFSLRHYLGQSFGLNVRSDLDITCRADLLSRGSTHRRTILYSSLSEPSGSLYTSVVFSRVSSITFFRLP</sequence>
<name>A0ACB9JDR2_9ASTR</name>
<dbReference type="EMBL" id="CM042021">
    <property type="protein sequence ID" value="KAI3818068.1"/>
    <property type="molecule type" value="Genomic_DNA"/>
</dbReference>
<accession>A0ACB9JDR2</accession>
<gene>
    <name evidence="1" type="ORF">L1987_11870</name>
</gene>
<comment type="caution">
    <text evidence="1">The sequence shown here is derived from an EMBL/GenBank/DDBJ whole genome shotgun (WGS) entry which is preliminary data.</text>
</comment>
<reference evidence="1 2" key="2">
    <citation type="journal article" date="2022" name="Mol. Ecol. Resour.">
        <title>The genomes of chicory, endive, great burdock and yacon provide insights into Asteraceae paleo-polyploidization history and plant inulin production.</title>
        <authorList>
            <person name="Fan W."/>
            <person name="Wang S."/>
            <person name="Wang H."/>
            <person name="Wang A."/>
            <person name="Jiang F."/>
            <person name="Liu H."/>
            <person name="Zhao H."/>
            <person name="Xu D."/>
            <person name="Zhang Y."/>
        </authorList>
    </citation>
    <scope>NUCLEOTIDE SEQUENCE [LARGE SCALE GENOMIC DNA]</scope>
    <source>
        <strain evidence="2">cv. Yunnan</strain>
        <tissue evidence="1">Leaves</tissue>
    </source>
</reference>
<keyword evidence="2" id="KW-1185">Reference proteome</keyword>
<organism evidence="1 2">
    <name type="scientific">Smallanthus sonchifolius</name>
    <dbReference type="NCBI Taxonomy" id="185202"/>
    <lineage>
        <taxon>Eukaryota</taxon>
        <taxon>Viridiplantae</taxon>
        <taxon>Streptophyta</taxon>
        <taxon>Embryophyta</taxon>
        <taxon>Tracheophyta</taxon>
        <taxon>Spermatophyta</taxon>
        <taxon>Magnoliopsida</taxon>
        <taxon>eudicotyledons</taxon>
        <taxon>Gunneridae</taxon>
        <taxon>Pentapetalae</taxon>
        <taxon>asterids</taxon>
        <taxon>campanulids</taxon>
        <taxon>Asterales</taxon>
        <taxon>Asteraceae</taxon>
        <taxon>Asteroideae</taxon>
        <taxon>Heliantheae alliance</taxon>
        <taxon>Millerieae</taxon>
        <taxon>Smallanthus</taxon>
    </lineage>
</organism>